<dbReference type="GO" id="GO:0046677">
    <property type="term" value="P:response to antibiotic"/>
    <property type="evidence" value="ECO:0007669"/>
    <property type="project" value="InterPro"/>
</dbReference>
<dbReference type="Gene3D" id="3.40.710.10">
    <property type="entry name" value="DD-peptidase/beta-lactamase superfamily"/>
    <property type="match status" value="1"/>
</dbReference>
<evidence type="ECO:0000256" key="4">
    <source>
        <dbReference type="SAM" id="Phobius"/>
    </source>
</evidence>
<dbReference type="EMBL" id="MRTP01000001">
    <property type="protein sequence ID" value="OMF57913.1"/>
    <property type="molecule type" value="Genomic_DNA"/>
</dbReference>
<evidence type="ECO:0000256" key="1">
    <source>
        <dbReference type="ARBA" id="ARBA00004370"/>
    </source>
</evidence>
<dbReference type="GO" id="GO:0071972">
    <property type="term" value="F:peptidoglycan L,D-transpeptidase activity"/>
    <property type="evidence" value="ECO:0007669"/>
    <property type="project" value="TreeGrafter"/>
</dbReference>
<dbReference type="Pfam" id="PF03717">
    <property type="entry name" value="PBP_dimer"/>
    <property type="match status" value="1"/>
</dbReference>
<dbReference type="PANTHER" id="PTHR30627">
    <property type="entry name" value="PEPTIDOGLYCAN D,D-TRANSPEPTIDASE"/>
    <property type="match status" value="1"/>
</dbReference>
<name>A0A1R1F1E0_9BACL</name>
<feature type="domain" description="NTF2-like N-terminal transpeptidase" evidence="7">
    <location>
        <begin position="37"/>
        <end position="158"/>
    </location>
</feature>
<dbReference type="Pfam" id="PF00905">
    <property type="entry name" value="Transpeptidase"/>
    <property type="match status" value="1"/>
</dbReference>
<keyword evidence="4" id="KW-1133">Transmembrane helix</keyword>
<feature type="domain" description="Penicillin-binding protein transpeptidase" evidence="5">
    <location>
        <begin position="361"/>
        <end position="669"/>
    </location>
</feature>
<dbReference type="InterPro" id="IPR050515">
    <property type="entry name" value="Beta-lactam/transpept"/>
</dbReference>
<keyword evidence="4" id="KW-0812">Transmembrane</keyword>
<keyword evidence="9" id="KW-1185">Reference proteome</keyword>
<evidence type="ECO:0000256" key="3">
    <source>
        <dbReference type="ARBA" id="ARBA00023136"/>
    </source>
</evidence>
<dbReference type="GO" id="GO:0008658">
    <property type="term" value="F:penicillin binding"/>
    <property type="evidence" value="ECO:0007669"/>
    <property type="project" value="InterPro"/>
</dbReference>
<dbReference type="Proteomes" id="UP000187172">
    <property type="component" value="Unassembled WGS sequence"/>
</dbReference>
<feature type="transmembrane region" description="Helical" evidence="4">
    <location>
        <begin position="9"/>
        <end position="29"/>
    </location>
</feature>
<dbReference type="STRING" id="297318.BK138_04865"/>
<gene>
    <name evidence="8" type="ORF">BK138_04865</name>
</gene>
<dbReference type="InterPro" id="IPR032710">
    <property type="entry name" value="NTF2-like_dom_sf"/>
</dbReference>
<dbReference type="SUPFAM" id="SSF56601">
    <property type="entry name" value="beta-lactamase/transpeptidase-like"/>
    <property type="match status" value="1"/>
</dbReference>
<dbReference type="AlphaFoldDB" id="A0A1R1F1E0"/>
<dbReference type="Gene3D" id="3.10.450.100">
    <property type="entry name" value="NTF2-like, domain 1"/>
    <property type="match status" value="1"/>
</dbReference>
<dbReference type="InterPro" id="IPR012338">
    <property type="entry name" value="Beta-lactam/transpept-like"/>
</dbReference>
<dbReference type="InterPro" id="IPR007887">
    <property type="entry name" value="MecA_N"/>
</dbReference>
<dbReference type="InterPro" id="IPR036138">
    <property type="entry name" value="PBP_dimer_sf"/>
</dbReference>
<dbReference type="InterPro" id="IPR005311">
    <property type="entry name" value="PBP_dimer"/>
</dbReference>
<dbReference type="RefSeq" id="WP_076166669.1">
    <property type="nucleotide sequence ID" value="NZ_MRTP01000001.1"/>
</dbReference>
<reference evidence="8 9" key="1">
    <citation type="submission" date="2016-11" db="EMBL/GenBank/DDBJ databases">
        <title>Paenibacillus species isolates.</title>
        <authorList>
            <person name="Beno S.M."/>
        </authorList>
    </citation>
    <scope>NUCLEOTIDE SEQUENCE [LARGE SCALE GENOMIC DNA]</scope>
    <source>
        <strain evidence="8 9">FSL R5-0378</strain>
    </source>
</reference>
<dbReference type="InterPro" id="IPR001460">
    <property type="entry name" value="PCN-bd_Tpept"/>
</dbReference>
<dbReference type="GO" id="GO:0005886">
    <property type="term" value="C:plasma membrane"/>
    <property type="evidence" value="ECO:0007669"/>
    <property type="project" value="TreeGrafter"/>
</dbReference>
<evidence type="ECO:0000313" key="9">
    <source>
        <dbReference type="Proteomes" id="UP000187172"/>
    </source>
</evidence>
<evidence type="ECO:0000256" key="2">
    <source>
        <dbReference type="ARBA" id="ARBA00007171"/>
    </source>
</evidence>
<dbReference type="Gene3D" id="3.30.1390.30">
    <property type="entry name" value="Penicillin-binding protein 2a, domain 3"/>
    <property type="match status" value="1"/>
</dbReference>
<organism evidence="8 9">
    <name type="scientific">Paenibacillus rhizosphaerae</name>
    <dbReference type="NCBI Taxonomy" id="297318"/>
    <lineage>
        <taxon>Bacteria</taxon>
        <taxon>Bacillati</taxon>
        <taxon>Bacillota</taxon>
        <taxon>Bacilli</taxon>
        <taxon>Bacillales</taxon>
        <taxon>Paenibacillaceae</taxon>
        <taxon>Paenibacillus</taxon>
    </lineage>
</organism>
<dbReference type="Gene3D" id="3.90.1310.10">
    <property type="entry name" value="Penicillin-binding protein 2a (Domain 2)"/>
    <property type="match status" value="1"/>
</dbReference>
<dbReference type="SUPFAM" id="SSF56519">
    <property type="entry name" value="Penicillin binding protein dimerisation domain"/>
    <property type="match status" value="1"/>
</dbReference>
<sequence>MKRLKRKQFFTYVLLAFLVASGMAIYVFIQGRDEPGPEQTLQSYFNSLKEMKFDRLYDLMTPESLEQSGMSREQFVDKYQSIFSGMGVTGVKVTQGPAFQSEEDHHYSMDYTATWHTPIGDVDGDYHMKLVQVEQDHDKVWAIEWHPSLILPEMSAGDKVRVRVLTPQRGEITDRDGNPLATRGTAYEWGITPSELGDHPDQTISSIAAYFKLPVEYIQKKLAQKWVKPDYFVPMANVPNTDLSQKLPGVSVRPKEVRYYPLGQAAAHLTGYVRQVTQEDLQNDKDGYYAAGDWIGKAGLEQSLEKQLRGRKGGLIEITDAKGNRKRIVAQKPAVNGENIRLTVASALQQDLYRTLSGDTGAAVLMNPKHGDLLALVSTPSYDPNQMVTGLSQQEWDAYSKDPELPFFNRFAARYAPGSVFKAVTAAAGLTEGITKADKTRRIDGLHWKKDAGWGGYYVTRVKDVSSVNMVDALVYSDNIYFSQEALEMGSGKFIEGISKFGFGENWGLDMINLKPSQYANASHRDLASEVLLADTSYGQGEMLLSPIHVAVAFTPFAQQGKLVPPILFLQQEDQKSPQAIQIITPQVAGTVKDALTQVVSRSGGTAHALSSAELKLAAKTGTAELKAKKGEQGEENGFVVAFDAEQSSFLISALIENVHARGGSHYVVNKLKPFLNTLNLQTK</sequence>
<protein>
    <recommendedName>
        <fullName evidence="10">Penicillin-binding protein</fullName>
    </recommendedName>
</protein>
<proteinExistence type="inferred from homology"/>
<dbReference type="PANTHER" id="PTHR30627:SF25">
    <property type="entry name" value="PENICILLIN-BINDING PROTEIN 3"/>
    <property type="match status" value="1"/>
</dbReference>
<evidence type="ECO:0008006" key="10">
    <source>
        <dbReference type="Google" id="ProtNLM"/>
    </source>
</evidence>
<dbReference type="Pfam" id="PF05223">
    <property type="entry name" value="MecA_N"/>
    <property type="match status" value="1"/>
</dbReference>
<comment type="similarity">
    <text evidence="2">Belongs to the transpeptidase family.</text>
</comment>
<evidence type="ECO:0000259" key="5">
    <source>
        <dbReference type="Pfam" id="PF00905"/>
    </source>
</evidence>
<dbReference type="GO" id="GO:0071555">
    <property type="term" value="P:cell wall organization"/>
    <property type="evidence" value="ECO:0007669"/>
    <property type="project" value="TreeGrafter"/>
</dbReference>
<evidence type="ECO:0000259" key="6">
    <source>
        <dbReference type="Pfam" id="PF03717"/>
    </source>
</evidence>
<comment type="caution">
    <text evidence="8">The sequence shown here is derived from an EMBL/GenBank/DDBJ whole genome shotgun (WGS) entry which is preliminary data.</text>
</comment>
<evidence type="ECO:0000313" key="8">
    <source>
        <dbReference type="EMBL" id="OMF57913.1"/>
    </source>
</evidence>
<comment type="subcellular location">
    <subcellularLocation>
        <location evidence="1">Membrane</location>
    </subcellularLocation>
</comment>
<feature type="domain" description="Penicillin-binding protein dimerisation" evidence="6">
    <location>
        <begin position="166"/>
        <end position="325"/>
    </location>
</feature>
<evidence type="ECO:0000259" key="7">
    <source>
        <dbReference type="Pfam" id="PF05223"/>
    </source>
</evidence>
<keyword evidence="3 4" id="KW-0472">Membrane</keyword>
<dbReference type="SUPFAM" id="SSF54427">
    <property type="entry name" value="NTF2-like"/>
    <property type="match status" value="1"/>
</dbReference>
<accession>A0A1R1F1E0</accession>